<dbReference type="SMART" id="SM00248">
    <property type="entry name" value="ANK"/>
    <property type="match status" value="6"/>
</dbReference>
<dbReference type="Proteomes" id="UP000186817">
    <property type="component" value="Unassembled WGS sequence"/>
</dbReference>
<dbReference type="Gene3D" id="1.25.40.20">
    <property type="entry name" value="Ankyrin repeat-containing domain"/>
    <property type="match status" value="2"/>
</dbReference>
<accession>A0A1Q9DHD6</accession>
<keyword evidence="2 3" id="KW-0040">ANK repeat</keyword>
<reference evidence="5 6" key="1">
    <citation type="submission" date="2016-02" db="EMBL/GenBank/DDBJ databases">
        <title>Genome analysis of coral dinoflagellate symbionts highlights evolutionary adaptations to a symbiotic lifestyle.</title>
        <authorList>
            <person name="Aranda M."/>
            <person name="Li Y."/>
            <person name="Liew Y.J."/>
            <person name="Baumgarten S."/>
            <person name="Simakov O."/>
            <person name="Wilson M."/>
            <person name="Piel J."/>
            <person name="Ashoor H."/>
            <person name="Bougouffa S."/>
            <person name="Bajic V.B."/>
            <person name="Ryu T."/>
            <person name="Ravasi T."/>
            <person name="Bayer T."/>
            <person name="Micklem G."/>
            <person name="Kim H."/>
            <person name="Bhak J."/>
            <person name="Lajeunesse T.C."/>
            <person name="Voolstra C.R."/>
        </authorList>
    </citation>
    <scope>NUCLEOTIDE SEQUENCE [LARGE SCALE GENOMIC DNA]</scope>
    <source>
        <strain evidence="5 6">CCMP2467</strain>
    </source>
</reference>
<evidence type="ECO:0000256" key="3">
    <source>
        <dbReference type="PROSITE-ProRule" id="PRU00023"/>
    </source>
</evidence>
<feature type="repeat" description="ANK" evidence="3">
    <location>
        <begin position="617"/>
        <end position="649"/>
    </location>
</feature>
<name>A0A1Q9DHD6_SYMMI</name>
<feature type="repeat" description="ANK" evidence="3">
    <location>
        <begin position="551"/>
        <end position="583"/>
    </location>
</feature>
<evidence type="ECO:0000256" key="1">
    <source>
        <dbReference type="ARBA" id="ARBA00022737"/>
    </source>
</evidence>
<dbReference type="OrthoDB" id="194358at2759"/>
<evidence type="ECO:0000313" key="5">
    <source>
        <dbReference type="EMBL" id="OLP94579.1"/>
    </source>
</evidence>
<sequence length="1358" mass="150899">MSRWNGLQRQLARSRSLEELATLFREYEPLSRWPAVSHATAWHRLGRFAKPPGTPVARSLARRLGEALDGVGIASFDVHFHAVQFAHHLLPYGIAMPVHVGKLLAFIVHHVASMRQGHHSHGHSVWPWAPGERLSTVAVQAELEAHLRKAPGSPLLKFNKGYPVYRSPAEGELKFLNVSDRLSDDAELSECRGNLSSIVDALTRSCQTEWGRNRCLESAIDVLRLGSDLIEASQIPRNDPADQIVSPLNYSIPGFYFSRDHRGTYVLVQKLKFLQAWFVKLATPRRETILWSGFWTDPQAEAGAAARTSKERLFQFADMTEHDTLHPSTELGRLMEQHQQLRACYLSKSDMGLRMANNMWAFASFAFVLGMREQGQGTVVVLVNKKLDGERRLQDAVVYRFEVPTLGIAAFGMGFWSPHILLIDMMGTCAEISPALREKFLEGATSWYFSAATSAADMHWSARDYAHRSGRISWECLNCPDDPGYGCNLDEHLALAVQKFRQERGKSDKNCNAAIAAAGKSRRHLQERGTSGRFLKDFVWTESSTKCQDAQGNTPLHFAVLAGDEQVVRMLLEKKGDPNPKNVGGITPLHHATETDRTEVVRMLLAKDADPNAKTSISIAPVHLAALRGNAEVVRILLEKRADPNAKDHVYKTPLHSAALKGSEDVVRLLLERKADPNVKTSLSETPLEGAVEQSHEEVVRMLLEQNADPNAEGDHGIKPLHLAAFGGSEQIARMLLEKKADPNSKDDQSSTPLQQAAQEPERRLKHLETLGIRARGCANVMHAWAMLQLRERQLPELCSRADLLIADCNEQELANIIYSLGRLRVKAPLLPRACAEAFGRVSMLSSQEVILGVWATGFWEWLGGTDDDEWMDFRRLVEANAAAGYPTDVDLVVKVDQEAAYGAAKGMRDFQRSCNAPPSVRGGDGPLGFPAAAETQMAMVVMIICTITNHDDDADVAAEADAEMLLQHASFLLGSTLNHVLDFTESSAWPITLADVLANIDAADRDEDFLLPGDVASRSLGLIVGALWDGYRAPDLAVSWALAQEEALAAVHLAESFDHETIRIEALQLKVLGPGLRIEVWEVGVHASLSAEPIHMFAQILSGVEGLGVLPCARNLIKDQYPVWMPNRCETLYWHPKLECHDPITDIDGLAEQFEIVASARLNYVDFMLCTVAGDHGSERFMVPDDQDVREKYWERFAAMASKSSVETCRLCVRFFFCAVDLFEYQVCRCEVFDLTDPPDIETVRLASCSSTEDADAIWRFISGHADEINAMIFGLYTYASGFLTRVPWLREDRPYDMDLITFYEFYGASEASFELAGMNMPIFMPSQLSKYLFHQDLSTPSFGACALGIGAQVQGF</sequence>
<dbReference type="EMBL" id="LSRX01000536">
    <property type="protein sequence ID" value="OLP94579.1"/>
    <property type="molecule type" value="Genomic_DNA"/>
</dbReference>
<dbReference type="Pfam" id="PF12796">
    <property type="entry name" value="Ank_2"/>
    <property type="match status" value="2"/>
</dbReference>
<feature type="repeat" description="ANK" evidence="3">
    <location>
        <begin position="683"/>
        <end position="715"/>
    </location>
</feature>
<comment type="caution">
    <text evidence="5">The sequence shown here is derived from an EMBL/GenBank/DDBJ whole genome shotgun (WGS) entry which is preliminary data.</text>
</comment>
<feature type="region of interest" description="Disordered" evidence="4">
    <location>
        <begin position="741"/>
        <end position="762"/>
    </location>
</feature>
<dbReference type="InterPro" id="IPR036770">
    <property type="entry name" value="Ankyrin_rpt-contain_sf"/>
</dbReference>
<dbReference type="SUPFAM" id="SSF48403">
    <property type="entry name" value="Ankyrin repeat"/>
    <property type="match status" value="1"/>
</dbReference>
<dbReference type="PROSITE" id="PS50088">
    <property type="entry name" value="ANK_REPEAT"/>
    <property type="match status" value="6"/>
</dbReference>
<gene>
    <name evidence="5" type="primary">ANK1</name>
    <name evidence="5" type="ORF">AK812_SmicGene23387</name>
</gene>
<dbReference type="PANTHER" id="PTHR24161:SF85">
    <property type="entry name" value="PALMITOYLTRANSFERASE HIP14"/>
    <property type="match status" value="1"/>
</dbReference>
<evidence type="ECO:0000256" key="4">
    <source>
        <dbReference type="SAM" id="MobiDB-lite"/>
    </source>
</evidence>
<feature type="repeat" description="ANK" evidence="3">
    <location>
        <begin position="584"/>
        <end position="616"/>
    </location>
</feature>
<keyword evidence="1" id="KW-0677">Repeat</keyword>
<dbReference type="InterPro" id="IPR002110">
    <property type="entry name" value="Ankyrin_rpt"/>
</dbReference>
<feature type="repeat" description="ANK" evidence="3">
    <location>
        <begin position="650"/>
        <end position="682"/>
    </location>
</feature>
<keyword evidence="6" id="KW-1185">Reference proteome</keyword>
<dbReference type="PROSITE" id="PS50297">
    <property type="entry name" value="ANK_REP_REGION"/>
    <property type="match status" value="6"/>
</dbReference>
<evidence type="ECO:0000256" key="2">
    <source>
        <dbReference type="ARBA" id="ARBA00023043"/>
    </source>
</evidence>
<dbReference type="PANTHER" id="PTHR24161">
    <property type="entry name" value="ANK_REP_REGION DOMAIN-CONTAINING PROTEIN-RELATED"/>
    <property type="match status" value="1"/>
</dbReference>
<feature type="repeat" description="ANK" evidence="3">
    <location>
        <begin position="716"/>
        <end position="748"/>
    </location>
</feature>
<organism evidence="5 6">
    <name type="scientific">Symbiodinium microadriaticum</name>
    <name type="common">Dinoflagellate</name>
    <name type="synonym">Zooxanthella microadriatica</name>
    <dbReference type="NCBI Taxonomy" id="2951"/>
    <lineage>
        <taxon>Eukaryota</taxon>
        <taxon>Sar</taxon>
        <taxon>Alveolata</taxon>
        <taxon>Dinophyceae</taxon>
        <taxon>Suessiales</taxon>
        <taxon>Symbiodiniaceae</taxon>
        <taxon>Symbiodinium</taxon>
    </lineage>
</organism>
<dbReference type="Pfam" id="PF00023">
    <property type="entry name" value="Ank"/>
    <property type="match status" value="1"/>
</dbReference>
<evidence type="ECO:0000313" key="6">
    <source>
        <dbReference type="Proteomes" id="UP000186817"/>
    </source>
</evidence>
<dbReference type="PRINTS" id="PR01415">
    <property type="entry name" value="ANKYRIN"/>
</dbReference>
<protein>
    <submittedName>
        <fullName evidence="5">Ankyrin-1</fullName>
    </submittedName>
</protein>
<proteinExistence type="predicted"/>